<name>A0ABR3XFI1_9PEZI</name>
<feature type="region of interest" description="Disordered" evidence="2">
    <location>
        <begin position="331"/>
        <end position="408"/>
    </location>
</feature>
<evidence type="ECO:0000256" key="2">
    <source>
        <dbReference type="SAM" id="MobiDB-lite"/>
    </source>
</evidence>
<feature type="compositionally biased region" description="Low complexity" evidence="2">
    <location>
        <begin position="35"/>
        <end position="51"/>
    </location>
</feature>
<dbReference type="InterPro" id="IPR007751">
    <property type="entry name" value="DUF676_lipase-like"/>
</dbReference>
<feature type="domain" description="DUF676" evidence="3">
    <location>
        <begin position="65"/>
        <end position="178"/>
    </location>
</feature>
<dbReference type="SUPFAM" id="SSF53474">
    <property type="entry name" value="alpha/beta-Hydrolases"/>
    <property type="match status" value="1"/>
</dbReference>
<dbReference type="PANTHER" id="PTHR47842:SF3">
    <property type="entry name" value="DUF676 DOMAIN-CONTAINING PROTEIN"/>
    <property type="match status" value="1"/>
</dbReference>
<accession>A0ABR3XFI1</accession>
<dbReference type="Proteomes" id="UP001586593">
    <property type="component" value="Unassembled WGS sequence"/>
</dbReference>
<feature type="region of interest" description="Disordered" evidence="2">
    <location>
        <begin position="533"/>
        <end position="586"/>
    </location>
</feature>
<feature type="compositionally biased region" description="Acidic residues" evidence="2">
    <location>
        <begin position="375"/>
        <end position="388"/>
    </location>
</feature>
<evidence type="ECO:0000313" key="4">
    <source>
        <dbReference type="EMBL" id="KAL1874384.1"/>
    </source>
</evidence>
<dbReference type="InterPro" id="IPR029058">
    <property type="entry name" value="AB_hydrolase_fold"/>
</dbReference>
<evidence type="ECO:0000256" key="1">
    <source>
        <dbReference type="ARBA" id="ARBA00007920"/>
    </source>
</evidence>
<evidence type="ECO:0000259" key="3">
    <source>
        <dbReference type="Pfam" id="PF05057"/>
    </source>
</evidence>
<comment type="similarity">
    <text evidence="1">Belongs to the putative lipase ROG1 family.</text>
</comment>
<dbReference type="EMBL" id="JAZHXJ010000107">
    <property type="protein sequence ID" value="KAL1874384.1"/>
    <property type="molecule type" value="Genomic_DNA"/>
</dbReference>
<organism evidence="4 5">
    <name type="scientific">Phialemonium thermophilum</name>
    <dbReference type="NCBI Taxonomy" id="223376"/>
    <lineage>
        <taxon>Eukaryota</taxon>
        <taxon>Fungi</taxon>
        <taxon>Dikarya</taxon>
        <taxon>Ascomycota</taxon>
        <taxon>Pezizomycotina</taxon>
        <taxon>Sordariomycetes</taxon>
        <taxon>Sordariomycetidae</taxon>
        <taxon>Cephalothecales</taxon>
        <taxon>Cephalothecaceae</taxon>
        <taxon>Phialemonium</taxon>
    </lineage>
</organism>
<keyword evidence="5" id="KW-1185">Reference proteome</keyword>
<proteinExistence type="inferred from homology"/>
<evidence type="ECO:0000313" key="5">
    <source>
        <dbReference type="Proteomes" id="UP001586593"/>
    </source>
</evidence>
<feature type="compositionally biased region" description="Acidic residues" evidence="2">
    <location>
        <begin position="396"/>
        <end position="408"/>
    </location>
</feature>
<dbReference type="PANTHER" id="PTHR47842">
    <property type="entry name" value="EXPRESSED PROTEIN"/>
    <property type="match status" value="1"/>
</dbReference>
<feature type="compositionally biased region" description="Basic and acidic residues" evidence="2">
    <location>
        <begin position="533"/>
        <end position="581"/>
    </location>
</feature>
<comment type="caution">
    <text evidence="4">The sequence shown here is derived from an EMBL/GenBank/DDBJ whole genome shotgun (WGS) entry which is preliminary data.</text>
</comment>
<feature type="region of interest" description="Disordered" evidence="2">
    <location>
        <begin position="1"/>
        <end position="55"/>
    </location>
</feature>
<gene>
    <name evidence="4" type="ORF">VTK73DRAFT_410</name>
</gene>
<protein>
    <recommendedName>
        <fullName evidence="3">DUF676 domain-containing protein</fullName>
    </recommendedName>
</protein>
<sequence>MASISQAEFERVASPSSFRSHESTRGGPPDAKVPRSWSPLDPRSSSSQSLDTFRSEENDHRRRLLVIYIHGFMGNDSSFRSFPAHVHHVLRNALADSHTVHSKIYPRYKTYKTIEVARDNFSKWLEPHESRTTDVVLVGHSMGGLLSADVVLMQSLSGTAFRHGILGTVSLDSPFLGLHPGVIVSGISSIFRPAASPTIEREPNELDIMSPAPLETISSNQSISNSSFSSAFPISTLELDSSFNPPFFNDTIFQDRGFLRNVAHFAEKHQSENLFEAARDHVMNHLEFGGCLADYPSLFARYNRLVRLDDENEPNAAKRVRFVNYYTISTGRPKKPKKDQGHVAQPPTQAAVSDDAQRIAVESVASPQVHFPDVPGEDPVEDSSDDGSLEFVDPIPEVDEPEDSAAEEPAAEEVLEGVEGVVGEAVDKAVKEALQEALDGYNSASFKTANASVQSTPDDLTAALGDLHLPAIPDLPEPPVILIPAEGTDKEIRRQAEKEAKRAAKVYEQAVKNREKALKERAKLVEKHERKLLKDAERREKKDKRKEQKEAKQLQKIKKEEDRRRSKEEQKEKEKDKESKKPKQRKFCLLPRTDQAGNDKWVPIRMEGVDEVGAHCGLFFPGPHYEALVNDVGSRIVTWVHEANLHRITTMPVEEGNTAPSLIDPIN</sequence>
<dbReference type="Pfam" id="PF05057">
    <property type="entry name" value="DUF676"/>
    <property type="match status" value="1"/>
</dbReference>
<reference evidence="4 5" key="1">
    <citation type="journal article" date="2024" name="Commun. Biol.">
        <title>Comparative genomic analysis of thermophilic fungi reveals convergent evolutionary adaptations and gene losses.</title>
        <authorList>
            <person name="Steindorff A.S."/>
            <person name="Aguilar-Pontes M.V."/>
            <person name="Robinson A.J."/>
            <person name="Andreopoulos B."/>
            <person name="LaButti K."/>
            <person name="Kuo A."/>
            <person name="Mondo S."/>
            <person name="Riley R."/>
            <person name="Otillar R."/>
            <person name="Haridas S."/>
            <person name="Lipzen A."/>
            <person name="Grimwood J."/>
            <person name="Schmutz J."/>
            <person name="Clum A."/>
            <person name="Reid I.D."/>
            <person name="Moisan M.C."/>
            <person name="Butler G."/>
            <person name="Nguyen T.T.M."/>
            <person name="Dewar K."/>
            <person name="Conant G."/>
            <person name="Drula E."/>
            <person name="Henrissat B."/>
            <person name="Hansel C."/>
            <person name="Singer S."/>
            <person name="Hutchinson M.I."/>
            <person name="de Vries R.P."/>
            <person name="Natvig D.O."/>
            <person name="Powell A.J."/>
            <person name="Tsang A."/>
            <person name="Grigoriev I.V."/>
        </authorList>
    </citation>
    <scope>NUCLEOTIDE SEQUENCE [LARGE SCALE GENOMIC DNA]</scope>
    <source>
        <strain evidence="4 5">ATCC 24622</strain>
    </source>
</reference>
<dbReference type="Gene3D" id="3.40.50.1820">
    <property type="entry name" value="alpha/beta hydrolase"/>
    <property type="match status" value="1"/>
</dbReference>